<sequence>MLDPALAFQTAVRAALITAPEVLAHVQPANIRAGSIRPERLPSVVLGDARTEFLGCAAGSQRLARVFLTLHIWAQEDGADTARQIGAAICGALEFGPKDTTEISLDDWAQPRLVWLREPQPEGVWRSPACVTHAAFRFGRLACDRKAVEVFPRPRACGQCRGSGGVAPASDGGSNVFEKVRRYRCNCDRGFGLGALPGLAGAALAARASPARLLRANRQAASDRPAPRLRLRCPDNPPRHRWPRCNGCSARSFHAARSPRSAVRKSTDEASRRW</sequence>
<protein>
    <recommendedName>
        <fullName evidence="4">DUF3168 domain-containing protein</fullName>
    </recommendedName>
</protein>
<evidence type="ECO:0000256" key="1">
    <source>
        <dbReference type="SAM" id="MobiDB-lite"/>
    </source>
</evidence>
<gene>
    <name evidence="2" type="ORF">SAMN04244550_00359</name>
</gene>
<evidence type="ECO:0000313" key="2">
    <source>
        <dbReference type="EMBL" id="SDE41973.1"/>
    </source>
</evidence>
<reference evidence="2 3" key="1">
    <citation type="submission" date="2016-10" db="EMBL/GenBank/DDBJ databases">
        <authorList>
            <person name="de Groot N.N."/>
        </authorList>
    </citation>
    <scope>NUCLEOTIDE SEQUENCE [LARGE SCALE GENOMIC DNA]</scope>
    <source>
        <strain evidence="3">DSM 938 / 37b4</strain>
    </source>
</reference>
<dbReference type="InterPro" id="IPR021508">
    <property type="entry name" value="Gp17-like"/>
</dbReference>
<organism evidence="2 3">
    <name type="scientific">Rhodobacter capsulatus</name>
    <name type="common">Rhodopseudomonas capsulata</name>
    <dbReference type="NCBI Taxonomy" id="1061"/>
    <lineage>
        <taxon>Bacteria</taxon>
        <taxon>Pseudomonadati</taxon>
        <taxon>Pseudomonadota</taxon>
        <taxon>Alphaproteobacteria</taxon>
        <taxon>Rhodobacterales</taxon>
        <taxon>Rhodobacter group</taxon>
        <taxon>Rhodobacter</taxon>
    </lineage>
</organism>
<dbReference type="Gene3D" id="3.30.2000.30">
    <property type="match status" value="1"/>
</dbReference>
<dbReference type="Pfam" id="PF11367">
    <property type="entry name" value="Tail_completion_gp17"/>
    <property type="match status" value="1"/>
</dbReference>
<dbReference type="InterPro" id="IPR053745">
    <property type="entry name" value="Viral_Tail_Comp_sf"/>
</dbReference>
<feature type="region of interest" description="Disordered" evidence="1">
    <location>
        <begin position="215"/>
        <end position="235"/>
    </location>
</feature>
<name>A0A1G7CRV3_RHOCA</name>
<evidence type="ECO:0008006" key="4">
    <source>
        <dbReference type="Google" id="ProtNLM"/>
    </source>
</evidence>
<dbReference type="EMBL" id="FNAY01000001">
    <property type="protein sequence ID" value="SDE41973.1"/>
    <property type="molecule type" value="Genomic_DNA"/>
</dbReference>
<dbReference type="AlphaFoldDB" id="A0A1G7CRV3"/>
<accession>A0A1G7CRV3</accession>
<evidence type="ECO:0000313" key="3">
    <source>
        <dbReference type="Proteomes" id="UP000183812"/>
    </source>
</evidence>
<dbReference type="Proteomes" id="UP000183812">
    <property type="component" value="Unassembled WGS sequence"/>
</dbReference>
<proteinExistence type="predicted"/>